<dbReference type="Ensembl" id="ENSHCOT00000002853.1">
    <property type="protein sequence ID" value="ENSHCOP00000021749.1"/>
    <property type="gene ID" value="ENSHCOG00000008824.1"/>
</dbReference>
<evidence type="ECO:0000256" key="1">
    <source>
        <dbReference type="ARBA" id="ARBA00022443"/>
    </source>
</evidence>
<dbReference type="InterPro" id="IPR021090">
    <property type="entry name" value="SPIDER"/>
</dbReference>
<dbReference type="AlphaFoldDB" id="A0A3Q2YUQ0"/>
<dbReference type="InterPro" id="IPR001452">
    <property type="entry name" value="SH3_domain"/>
</dbReference>
<evidence type="ECO:0000256" key="4">
    <source>
        <dbReference type="SAM" id="MobiDB-lite"/>
    </source>
</evidence>
<proteinExistence type="predicted"/>
<name>A0A3Q2YUQ0_HIPCM</name>
<dbReference type="InterPro" id="IPR001660">
    <property type="entry name" value="SAM"/>
</dbReference>
<evidence type="ECO:0000259" key="5">
    <source>
        <dbReference type="PROSITE" id="PS50002"/>
    </source>
</evidence>
<dbReference type="PANTHER" id="PTHR12301:SF4">
    <property type="entry name" value="SAM DOMAIN-CONTAINING PROTEIN SAMSN-1"/>
    <property type="match status" value="1"/>
</dbReference>
<dbReference type="STRING" id="109280.ENSHCOP00000021749"/>
<accession>A0A3Q2YUQ0</accession>
<reference evidence="7" key="2">
    <citation type="submission" date="2025-09" db="UniProtKB">
        <authorList>
            <consortium name="Ensembl"/>
        </authorList>
    </citation>
    <scope>IDENTIFICATION</scope>
</reference>
<dbReference type="Pfam" id="PF00536">
    <property type="entry name" value="SAM_1"/>
    <property type="match status" value="1"/>
</dbReference>
<feature type="compositionally biased region" description="Basic and acidic residues" evidence="4">
    <location>
        <begin position="210"/>
        <end position="219"/>
    </location>
</feature>
<dbReference type="Gene3D" id="1.10.150.50">
    <property type="entry name" value="Transcription Factor, Ets-1"/>
    <property type="match status" value="1"/>
</dbReference>
<evidence type="ECO:0000313" key="8">
    <source>
        <dbReference type="Proteomes" id="UP000264820"/>
    </source>
</evidence>
<feature type="domain" description="SAM" evidence="6">
    <location>
        <begin position="135"/>
        <end position="190"/>
    </location>
</feature>
<evidence type="ECO:0000313" key="7">
    <source>
        <dbReference type="Ensembl" id="ENSHCOP00000021749.1"/>
    </source>
</evidence>
<feature type="region of interest" description="Disordered" evidence="4">
    <location>
        <begin position="194"/>
        <end position="224"/>
    </location>
</feature>
<evidence type="ECO:0000256" key="2">
    <source>
        <dbReference type="ARBA" id="ARBA00022553"/>
    </source>
</evidence>
<evidence type="ECO:0000259" key="6">
    <source>
        <dbReference type="PROSITE" id="PS50105"/>
    </source>
</evidence>
<feature type="compositionally biased region" description="Low complexity" evidence="4">
    <location>
        <begin position="31"/>
        <end position="41"/>
    </location>
</feature>
<dbReference type="InterPro" id="IPR051725">
    <property type="entry name" value="SAM-SH3_domain_protein"/>
</dbReference>
<dbReference type="InterPro" id="IPR013761">
    <property type="entry name" value="SAM/pointed_sf"/>
</dbReference>
<feature type="compositionally biased region" description="Basic and acidic residues" evidence="4">
    <location>
        <begin position="1"/>
        <end position="17"/>
    </location>
</feature>
<dbReference type="PANTHER" id="PTHR12301">
    <property type="entry name" value="SAM-DOMAIN, SH3 AND NUCLEAR LOCALIZATION SIGNALS PROTEIN RELATED"/>
    <property type="match status" value="1"/>
</dbReference>
<dbReference type="Gene3D" id="2.30.30.40">
    <property type="entry name" value="SH3 Domains"/>
    <property type="match status" value="1"/>
</dbReference>
<reference evidence="7" key="1">
    <citation type="submission" date="2025-08" db="UniProtKB">
        <authorList>
            <consortium name="Ensembl"/>
        </authorList>
    </citation>
    <scope>IDENTIFICATION</scope>
</reference>
<dbReference type="SUPFAM" id="SSF50044">
    <property type="entry name" value="SH3-domain"/>
    <property type="match status" value="1"/>
</dbReference>
<evidence type="ECO:0000256" key="3">
    <source>
        <dbReference type="PROSITE-ProRule" id="PRU00192"/>
    </source>
</evidence>
<dbReference type="CDD" id="cd11822">
    <property type="entry name" value="SH3_SASH_like"/>
    <property type="match status" value="1"/>
</dbReference>
<dbReference type="Pfam" id="PF12485">
    <property type="entry name" value="SPIDER"/>
    <property type="match status" value="1"/>
</dbReference>
<protein>
    <submittedName>
        <fullName evidence="7">SAM domain, SH3 domain and nuclear localisation signals 1b</fullName>
    </submittedName>
</protein>
<dbReference type="Proteomes" id="UP000264820">
    <property type="component" value="Unplaced"/>
</dbReference>
<feature type="domain" description="SH3" evidence="5">
    <location>
        <begin position="58"/>
        <end position="119"/>
    </location>
</feature>
<keyword evidence="8" id="KW-1185">Reference proteome</keyword>
<feature type="compositionally biased region" description="Polar residues" evidence="4">
    <location>
        <begin position="18"/>
        <end position="30"/>
    </location>
</feature>
<dbReference type="OMA" id="QNRDMQK"/>
<keyword evidence="2" id="KW-0597">Phosphoprotein</keyword>
<organism evidence="7 8">
    <name type="scientific">Hippocampus comes</name>
    <name type="common">Tiger tail seahorse</name>
    <dbReference type="NCBI Taxonomy" id="109280"/>
    <lineage>
        <taxon>Eukaryota</taxon>
        <taxon>Metazoa</taxon>
        <taxon>Chordata</taxon>
        <taxon>Craniata</taxon>
        <taxon>Vertebrata</taxon>
        <taxon>Euteleostomi</taxon>
        <taxon>Actinopterygii</taxon>
        <taxon>Neopterygii</taxon>
        <taxon>Teleostei</taxon>
        <taxon>Neoteleostei</taxon>
        <taxon>Acanthomorphata</taxon>
        <taxon>Syngnathiaria</taxon>
        <taxon>Syngnathiformes</taxon>
        <taxon>Syngnathoidei</taxon>
        <taxon>Syngnathidae</taxon>
        <taxon>Hippocampus</taxon>
    </lineage>
</organism>
<keyword evidence="1 3" id="KW-0728">SH3 domain</keyword>
<dbReference type="InterPro" id="IPR036028">
    <property type="entry name" value="SH3-like_dom_sf"/>
</dbReference>
<dbReference type="PROSITE" id="PS50105">
    <property type="entry name" value="SAM_DOMAIN"/>
    <property type="match status" value="1"/>
</dbReference>
<feature type="region of interest" description="Disordered" evidence="4">
    <location>
        <begin position="1"/>
        <end position="44"/>
    </location>
</feature>
<dbReference type="SUPFAM" id="SSF47769">
    <property type="entry name" value="SAM/Pointed domain"/>
    <property type="match status" value="1"/>
</dbReference>
<dbReference type="PROSITE" id="PS50002">
    <property type="entry name" value="SH3"/>
    <property type="match status" value="1"/>
</dbReference>
<dbReference type="GeneTree" id="ENSGT00940000157806"/>
<sequence>AKKRESGVMRILTEGRKLSSNSMESLYSRQSSSSGVTSDCSSNRDSLRLEDESFCPRLFCGRARVHTEFMPSPYDTESLKLKVGDVIDIIHKRPMGIWTGMLNNKIGNFKFIYVDELTEASAPKMHLDYPRSVELLQLHYQEYSSSLQQNGYQTVDDLMRLREHHLTKLQVTDPEHRRRLLAAVESLQELSSTCDLEKEPKQEVGTPTENMKRDMRDSGCHMPSDSTDISGEDHDLLGVTTLYSAHPPPVPC</sequence>